<dbReference type="EMBL" id="SPAZ01000148">
    <property type="protein sequence ID" value="TQE33645.1"/>
    <property type="molecule type" value="Genomic_DNA"/>
</dbReference>
<dbReference type="GeneID" id="301700476"/>
<reference evidence="1 2" key="1">
    <citation type="submission" date="2019-03" db="EMBL/GenBank/DDBJ databases">
        <title>Comparative genomic analyses of the sweetpotato soil rot pathogen, Streptomyces ipomoeae.</title>
        <authorList>
            <person name="Ruschel Soares N."/>
            <person name="Badger J.H."/>
            <person name="Huguet-Tapia J.C."/>
            <person name="Clark C.A."/>
            <person name="Pettis G.S."/>
        </authorList>
    </citation>
    <scope>NUCLEOTIDE SEQUENCE [LARGE SCALE GENOMIC DNA]</scope>
    <source>
        <strain evidence="1 2">88-35</strain>
    </source>
</reference>
<proteinExistence type="predicted"/>
<protein>
    <submittedName>
        <fullName evidence="1">Uncharacterized protein</fullName>
    </submittedName>
</protein>
<gene>
    <name evidence="1" type="ORF">Sipo8835_17260</name>
</gene>
<dbReference type="AlphaFoldDB" id="A0A540QDU2"/>
<accession>A0A540QDU2</accession>
<name>A0A540QDU2_9ACTN</name>
<comment type="caution">
    <text evidence="1">The sequence shown here is derived from an EMBL/GenBank/DDBJ whole genome shotgun (WGS) entry which is preliminary data.</text>
</comment>
<sequence length="172" mass="17670">MVVFGFLEWCRRLRAAHFVTAGDPPGCPPDSAADEDAPAALDDATLKAYAMQRPEWADALIQVENARVDGEIRLLSVRLLLGTACGSVLLFSIAVAARVTPGIRLGVLTPLSTAALGALAAAIVTALAAGIGKALRSRSGAAQSPVVNDPARPSGEPPSEPGPERGGAPRQE</sequence>
<dbReference type="RefSeq" id="WP_009337961.1">
    <property type="nucleotide sequence ID" value="NZ_CP182305.1"/>
</dbReference>
<evidence type="ECO:0000313" key="1">
    <source>
        <dbReference type="EMBL" id="TQE33645.1"/>
    </source>
</evidence>
<organism evidence="1 2">
    <name type="scientific">Streptomyces ipomoeae</name>
    <dbReference type="NCBI Taxonomy" id="103232"/>
    <lineage>
        <taxon>Bacteria</taxon>
        <taxon>Bacillati</taxon>
        <taxon>Actinomycetota</taxon>
        <taxon>Actinomycetes</taxon>
        <taxon>Kitasatosporales</taxon>
        <taxon>Streptomycetaceae</taxon>
        <taxon>Streptomyces</taxon>
    </lineage>
</organism>
<evidence type="ECO:0000313" key="2">
    <source>
        <dbReference type="Proteomes" id="UP000318720"/>
    </source>
</evidence>
<dbReference type="Proteomes" id="UP000318720">
    <property type="component" value="Unassembled WGS sequence"/>
</dbReference>